<dbReference type="CDD" id="cd15260">
    <property type="entry name" value="7tmB1_NPR_B4_insect-like"/>
    <property type="match status" value="1"/>
</dbReference>
<evidence type="ECO:0000256" key="2">
    <source>
        <dbReference type="ARBA" id="ARBA00005314"/>
    </source>
</evidence>
<dbReference type="InterPro" id="IPR017983">
    <property type="entry name" value="GPCR_2_secretin-like_CS"/>
</dbReference>
<comment type="subcellular location">
    <subcellularLocation>
        <location evidence="1">Cell membrane</location>
        <topology evidence="1">Multi-pass membrane protein</topology>
    </subcellularLocation>
</comment>
<proteinExistence type="inferred from homology"/>
<keyword evidence="7 11" id="KW-0472">Membrane</keyword>
<dbReference type="PROSITE" id="PS50227">
    <property type="entry name" value="G_PROTEIN_RECEP_F2_3"/>
    <property type="match status" value="1"/>
</dbReference>
<dbReference type="Pfam" id="PF02793">
    <property type="entry name" value="HRM"/>
    <property type="match status" value="1"/>
</dbReference>
<keyword evidence="4 11" id="KW-0812">Transmembrane</keyword>
<dbReference type="GO" id="GO:0007166">
    <property type="term" value="P:cell surface receptor signaling pathway"/>
    <property type="evidence" value="ECO:0007669"/>
    <property type="project" value="InterPro"/>
</dbReference>
<evidence type="ECO:0000256" key="11">
    <source>
        <dbReference type="SAM" id="Phobius"/>
    </source>
</evidence>
<dbReference type="EMBL" id="KB632364">
    <property type="protein sequence ID" value="ERL93560.1"/>
    <property type="molecule type" value="Genomic_DNA"/>
</dbReference>
<name>U4UTT6_DENPD</name>
<feature type="transmembrane region" description="Helical" evidence="11">
    <location>
        <begin position="254"/>
        <end position="280"/>
    </location>
</feature>
<evidence type="ECO:0000259" key="13">
    <source>
        <dbReference type="PROSITE" id="PS50261"/>
    </source>
</evidence>
<dbReference type="InterPro" id="IPR000832">
    <property type="entry name" value="GPCR_2_secretin-like"/>
</dbReference>
<dbReference type="SUPFAM" id="SSF111418">
    <property type="entry name" value="Hormone receptor domain"/>
    <property type="match status" value="1"/>
</dbReference>
<evidence type="ECO:0000313" key="15">
    <source>
        <dbReference type="Proteomes" id="UP000030742"/>
    </source>
</evidence>
<feature type="transmembrane region" description="Helical" evidence="11">
    <location>
        <begin position="301"/>
        <end position="318"/>
    </location>
</feature>
<accession>U4UTT6</accession>
<feature type="transmembrane region" description="Helical" evidence="11">
    <location>
        <begin position="330"/>
        <end position="352"/>
    </location>
</feature>
<keyword evidence="8" id="KW-0675">Receptor</keyword>
<dbReference type="PANTHER" id="PTHR45620">
    <property type="entry name" value="PDF RECEPTOR-LIKE PROTEIN-RELATED"/>
    <property type="match status" value="1"/>
</dbReference>
<keyword evidence="5 11" id="KW-1133">Transmembrane helix</keyword>
<dbReference type="PANTHER" id="PTHR45620:SF43">
    <property type="entry name" value="HECTOR, ISOFORM A"/>
    <property type="match status" value="1"/>
</dbReference>
<dbReference type="Proteomes" id="UP000030742">
    <property type="component" value="Unassembled WGS sequence"/>
</dbReference>
<dbReference type="Gene3D" id="4.10.1240.10">
    <property type="entry name" value="GPCR, family 2, extracellular hormone receptor domain"/>
    <property type="match status" value="1"/>
</dbReference>
<dbReference type="STRING" id="77166.U4UTT6"/>
<evidence type="ECO:0000256" key="3">
    <source>
        <dbReference type="ARBA" id="ARBA00022475"/>
    </source>
</evidence>
<dbReference type="Gene3D" id="1.20.1070.10">
    <property type="entry name" value="Rhodopsin 7-helix transmembrane proteins"/>
    <property type="match status" value="1"/>
</dbReference>
<dbReference type="SMART" id="SM00008">
    <property type="entry name" value="HormR"/>
    <property type="match status" value="1"/>
</dbReference>
<dbReference type="SUPFAM" id="SSF81321">
    <property type="entry name" value="Family A G protein-coupled receptor-like"/>
    <property type="match status" value="1"/>
</dbReference>
<evidence type="ECO:0000313" key="14">
    <source>
        <dbReference type="EMBL" id="ERL93560.1"/>
    </source>
</evidence>
<evidence type="ECO:0000256" key="7">
    <source>
        <dbReference type="ARBA" id="ARBA00023136"/>
    </source>
</evidence>
<evidence type="ECO:0000256" key="1">
    <source>
        <dbReference type="ARBA" id="ARBA00004651"/>
    </source>
</evidence>
<feature type="transmembrane region" description="Helical" evidence="11">
    <location>
        <begin position="104"/>
        <end position="127"/>
    </location>
</feature>
<feature type="domain" description="G-protein coupled receptors family 2 profile 2" evidence="13">
    <location>
        <begin position="102"/>
        <end position="353"/>
    </location>
</feature>
<evidence type="ECO:0000256" key="9">
    <source>
        <dbReference type="ARBA" id="ARBA00023180"/>
    </source>
</evidence>
<dbReference type="PROSITE" id="PS50261">
    <property type="entry name" value="G_PROTEIN_RECEP_F2_4"/>
    <property type="match status" value="1"/>
</dbReference>
<dbReference type="AlphaFoldDB" id="U4UTT6"/>
<evidence type="ECO:0008006" key="16">
    <source>
        <dbReference type="Google" id="ProtNLM"/>
    </source>
</evidence>
<evidence type="ECO:0000256" key="5">
    <source>
        <dbReference type="ARBA" id="ARBA00022989"/>
    </source>
</evidence>
<feature type="transmembrane region" description="Helical" evidence="11">
    <location>
        <begin position="139"/>
        <end position="157"/>
    </location>
</feature>
<feature type="domain" description="G-protein coupled receptors family 2 profile 1" evidence="12">
    <location>
        <begin position="27"/>
        <end position="92"/>
    </location>
</feature>
<feature type="transmembrane region" description="Helical" evidence="11">
    <location>
        <begin position="215"/>
        <end position="234"/>
    </location>
</feature>
<dbReference type="GO" id="GO:0005886">
    <property type="term" value="C:plasma membrane"/>
    <property type="evidence" value="ECO:0007669"/>
    <property type="project" value="UniProtKB-SubCell"/>
</dbReference>
<gene>
    <name evidence="14" type="ORF">D910_10849</name>
</gene>
<reference evidence="14 15" key="1">
    <citation type="journal article" date="2013" name="Genome Biol.">
        <title>Draft genome of the mountain pine beetle, Dendroctonus ponderosae Hopkins, a major forest pest.</title>
        <authorList>
            <person name="Keeling C.I."/>
            <person name="Yuen M.M."/>
            <person name="Liao N.Y."/>
            <person name="Docking T.R."/>
            <person name="Chan S.K."/>
            <person name="Taylor G.A."/>
            <person name="Palmquist D.L."/>
            <person name="Jackman S.D."/>
            <person name="Nguyen A."/>
            <person name="Li M."/>
            <person name="Henderson H."/>
            <person name="Janes J.K."/>
            <person name="Zhao Y."/>
            <person name="Pandoh P."/>
            <person name="Moore R."/>
            <person name="Sperling F.A."/>
            <person name="Huber D.P."/>
            <person name="Birol I."/>
            <person name="Jones S.J."/>
            <person name="Bohlmann J."/>
        </authorList>
    </citation>
    <scope>NUCLEOTIDE SEQUENCE</scope>
</reference>
<evidence type="ECO:0000256" key="10">
    <source>
        <dbReference type="ARBA" id="ARBA00023224"/>
    </source>
</evidence>
<dbReference type="InterPro" id="IPR036445">
    <property type="entry name" value="GPCR_2_extracell_dom_sf"/>
</dbReference>
<dbReference type="InterPro" id="IPR017981">
    <property type="entry name" value="GPCR_2-like_7TM"/>
</dbReference>
<dbReference type="GO" id="GO:0007188">
    <property type="term" value="P:adenylate cyclase-modulating G protein-coupled receptor signaling pathway"/>
    <property type="evidence" value="ECO:0007669"/>
    <property type="project" value="TreeGrafter"/>
</dbReference>
<dbReference type="OrthoDB" id="16753at2759"/>
<evidence type="ECO:0000256" key="4">
    <source>
        <dbReference type="ARBA" id="ARBA00022692"/>
    </source>
</evidence>
<keyword evidence="9" id="KW-0325">Glycoprotein</keyword>
<keyword evidence="6" id="KW-0297">G-protein coupled receptor</keyword>
<dbReference type="InterPro" id="IPR050332">
    <property type="entry name" value="GPCR_2"/>
</dbReference>
<sequence length="411" mass="46684">MSGSNESFADFLDPSFCGRNISTPGSCPEIFDKILCWPETPPGITANQSCPNYDKDLQATHLAYKDCLPNGTWYVNEENITWTNYQFCTVSSDADLEFYKFINFLYSVGYTISSIALLVSLVIFFSFRSLRCTRIRIHVQLFISFLFYNILAIIWYAEVVIKVDVTNGNPVWCLFLYIAREYFMVANYIWMFCEALHLHIALVVVFVAEEKIMKWFYGFGWGVPSVIVLVHNLVRVYYSGDVGRCFMEEVTFSTWFIIVPITITLAISMGFLINILRVILTIMHPSSPNPAPDSVRKAVRAALILTPLFGLQFIFIPVKPDAQHPLYTVHQYISMVIGSYQGLCCAILYCFANHEVHQAIKRSFQRKINFYNTRSTADSGAAGAMNGHVQNGNAIPLLSMHRNSTPNTLKV</sequence>
<dbReference type="GO" id="GO:0008528">
    <property type="term" value="F:G protein-coupled peptide receptor activity"/>
    <property type="evidence" value="ECO:0007669"/>
    <property type="project" value="TreeGrafter"/>
</dbReference>
<evidence type="ECO:0000256" key="6">
    <source>
        <dbReference type="ARBA" id="ARBA00023040"/>
    </source>
</evidence>
<dbReference type="PRINTS" id="PR00249">
    <property type="entry name" value="GPCRSECRETIN"/>
</dbReference>
<dbReference type="Pfam" id="PF00002">
    <property type="entry name" value="7tm_2"/>
    <property type="match status" value="1"/>
</dbReference>
<evidence type="ECO:0000259" key="12">
    <source>
        <dbReference type="PROSITE" id="PS50227"/>
    </source>
</evidence>
<evidence type="ECO:0000256" key="8">
    <source>
        <dbReference type="ARBA" id="ARBA00023170"/>
    </source>
</evidence>
<dbReference type="PROSITE" id="PS00649">
    <property type="entry name" value="G_PROTEIN_RECEP_F2_1"/>
    <property type="match status" value="1"/>
</dbReference>
<feature type="transmembrane region" description="Helical" evidence="11">
    <location>
        <begin position="188"/>
        <end position="208"/>
    </location>
</feature>
<keyword evidence="10" id="KW-0807">Transducer</keyword>
<dbReference type="InterPro" id="IPR001879">
    <property type="entry name" value="GPCR_2_extracellular_dom"/>
</dbReference>
<comment type="similarity">
    <text evidence="2">Belongs to the G-protein coupled receptor 2 family.</text>
</comment>
<protein>
    <recommendedName>
        <fullName evidence="16">G-protein coupled receptors family 2 profile 2 domain-containing protein</fullName>
    </recommendedName>
</protein>
<keyword evidence="3" id="KW-1003">Cell membrane</keyword>
<organism evidence="14 15">
    <name type="scientific">Dendroctonus ponderosae</name>
    <name type="common">Mountain pine beetle</name>
    <dbReference type="NCBI Taxonomy" id="77166"/>
    <lineage>
        <taxon>Eukaryota</taxon>
        <taxon>Metazoa</taxon>
        <taxon>Ecdysozoa</taxon>
        <taxon>Arthropoda</taxon>
        <taxon>Hexapoda</taxon>
        <taxon>Insecta</taxon>
        <taxon>Pterygota</taxon>
        <taxon>Neoptera</taxon>
        <taxon>Endopterygota</taxon>
        <taxon>Coleoptera</taxon>
        <taxon>Polyphaga</taxon>
        <taxon>Cucujiformia</taxon>
        <taxon>Curculionidae</taxon>
        <taxon>Scolytinae</taxon>
        <taxon>Dendroctonus</taxon>
    </lineage>
</organism>